<keyword evidence="1" id="KW-0067">ATP-binding</keyword>
<evidence type="ECO:0000313" key="2">
    <source>
        <dbReference type="Proteomes" id="UP000515733"/>
    </source>
</evidence>
<accession>A0A6S6XTJ6</accession>
<keyword evidence="2" id="KW-1185">Reference proteome</keyword>
<reference evidence="1 2" key="1">
    <citation type="submission" date="2020-03" db="EMBL/GenBank/DDBJ databases">
        <authorList>
            <consortium name="Genoscope - CEA"/>
            <person name="William W."/>
        </authorList>
    </citation>
    <scope>NUCLEOTIDE SEQUENCE [LARGE SCALE GENOMIC DNA]</scope>
    <source>
        <strain evidence="2">DSM 16959</strain>
    </source>
</reference>
<evidence type="ECO:0000313" key="1">
    <source>
        <dbReference type="EMBL" id="CAB1369320.1"/>
    </source>
</evidence>
<dbReference type="EMBL" id="LR778301">
    <property type="protein sequence ID" value="CAB1369320.1"/>
    <property type="molecule type" value="Genomic_DNA"/>
</dbReference>
<name>A0A6S6XTJ6_9PROT</name>
<dbReference type="OrthoDB" id="3194831at2"/>
<dbReference type="InterPro" id="IPR036890">
    <property type="entry name" value="HATPase_C_sf"/>
</dbReference>
<dbReference type="Gene3D" id="3.30.565.10">
    <property type="entry name" value="Histidine kinase-like ATPase, C-terminal domain"/>
    <property type="match status" value="1"/>
</dbReference>
<organism evidence="1 2">
    <name type="scientific">Denitratisoma oestradiolicum</name>
    <dbReference type="NCBI Taxonomy" id="311182"/>
    <lineage>
        <taxon>Bacteria</taxon>
        <taxon>Pseudomonadati</taxon>
        <taxon>Pseudomonadota</taxon>
        <taxon>Betaproteobacteria</taxon>
        <taxon>Nitrosomonadales</taxon>
        <taxon>Sterolibacteriaceae</taxon>
        <taxon>Denitratisoma</taxon>
    </lineage>
</organism>
<gene>
    <name evidence="1" type="ORF">DENOEST_2155</name>
</gene>
<keyword evidence="1" id="KW-0547">Nucleotide-binding</keyword>
<proteinExistence type="predicted"/>
<dbReference type="SUPFAM" id="SSF55874">
    <property type="entry name" value="ATPase domain of HSP90 chaperone/DNA topoisomerase II/histidine kinase"/>
    <property type="match status" value="1"/>
</dbReference>
<dbReference type="KEGG" id="doe:DENOEST_2155"/>
<dbReference type="GO" id="GO:0005524">
    <property type="term" value="F:ATP binding"/>
    <property type="evidence" value="ECO:0007669"/>
    <property type="project" value="UniProtKB-KW"/>
</dbReference>
<dbReference type="RefSeq" id="WP_145770868.1">
    <property type="nucleotide sequence ID" value="NZ_LR778301.1"/>
</dbReference>
<protein>
    <submittedName>
        <fullName evidence="1">ATP-binding protein</fullName>
    </submittedName>
</protein>
<dbReference type="AlphaFoldDB" id="A0A6S6XTJ6"/>
<sequence>MTALTVFVPRLNDELWDAQQLVRIWQQVQEAGDGAEVTFDFSQCDFLRPNAVAFLGGLSRLIRHRGGKIRLLVGTMRGKVEANLLQNGFAHAMGAETPAWQGNAIPYQEHLAQDKNKIIDSLKRDWLGRGWINVSAALADGIAGQVWEIFANAFEHSKTTVGIYSCGQYLPKRRELLLTVADFGVGIPSNVRIYLGNLTMPAADAMRWAFTPGHTTQPQQTFPRGLGFELLKEFVQKANGTMAVYSHDGRANIDRKGETYDNFQPFFEGTLVQIRLLCDDKHYMLSNEVAATSTTPFF</sequence>
<dbReference type="Proteomes" id="UP000515733">
    <property type="component" value="Chromosome"/>
</dbReference>